<reference evidence="1 2" key="1">
    <citation type="submission" date="2020-05" db="EMBL/GenBank/DDBJ databases">
        <title>Whole genome shotgun sequence of Streptomyces microflavus NBRC 13062.</title>
        <authorList>
            <person name="Komaki H."/>
            <person name="Tamura T."/>
        </authorList>
    </citation>
    <scope>NUCLEOTIDE SEQUENCE [LARGE SCALE GENOMIC DNA]</scope>
    <source>
        <strain evidence="1 2">NBRC 13062</strain>
    </source>
</reference>
<evidence type="ECO:0000313" key="2">
    <source>
        <dbReference type="Proteomes" id="UP000498740"/>
    </source>
</evidence>
<gene>
    <name evidence="1" type="ORF">Smic_61060</name>
</gene>
<protein>
    <submittedName>
        <fullName evidence="1">Uncharacterized protein</fullName>
    </submittedName>
</protein>
<dbReference type="AlphaFoldDB" id="A0A7J0CYF2"/>
<comment type="caution">
    <text evidence="1">The sequence shown here is derived from an EMBL/GenBank/DDBJ whole genome shotgun (WGS) entry which is preliminary data.</text>
</comment>
<organism evidence="1 2">
    <name type="scientific">Streptomyces microflavus</name>
    <name type="common">Streptomyces lipmanii</name>
    <dbReference type="NCBI Taxonomy" id="1919"/>
    <lineage>
        <taxon>Bacteria</taxon>
        <taxon>Bacillati</taxon>
        <taxon>Actinomycetota</taxon>
        <taxon>Actinomycetes</taxon>
        <taxon>Kitasatosporales</taxon>
        <taxon>Streptomycetaceae</taxon>
        <taxon>Streptomyces</taxon>
    </lineage>
</organism>
<dbReference type="Proteomes" id="UP000498740">
    <property type="component" value="Unassembled WGS sequence"/>
</dbReference>
<sequence>MNETDLMQLARQAIEDEDTARLNAKAAELATADEAARLAAAKEARTEELKAAAEEAMNAEGVTLSDLARKFDTAVAALADLANAACTRNEVIGRHAAGIQAAGLRDAERTPAPELLARATAVAANEVATPANGLGRLASSLLAHSGPLHRTTAVERAAR</sequence>
<proteinExistence type="predicted"/>
<evidence type="ECO:0000313" key="1">
    <source>
        <dbReference type="EMBL" id="GFN07550.1"/>
    </source>
</evidence>
<name>A0A7J0CYF2_STRMI</name>
<dbReference type="EMBL" id="BLWD01000001">
    <property type="protein sequence ID" value="GFN07550.1"/>
    <property type="molecule type" value="Genomic_DNA"/>
</dbReference>
<accession>A0A7J0CYF2</accession>
<dbReference type="RefSeq" id="WP_032757422.1">
    <property type="nucleotide sequence ID" value="NZ_BMUG01000004.1"/>
</dbReference>